<gene>
    <name evidence="4" type="ORF">SAMN05216180_1748</name>
</gene>
<feature type="chain" id="PRO_5011497300" description="Gram-positive cocci surface proteins LPxTG domain-containing protein" evidence="3">
    <location>
        <begin position="24"/>
        <end position="357"/>
    </location>
</feature>
<proteinExistence type="predicted"/>
<dbReference type="AlphaFoldDB" id="A0A1H8B7A0"/>
<feature type="region of interest" description="Disordered" evidence="1">
    <location>
        <begin position="308"/>
        <end position="331"/>
    </location>
</feature>
<protein>
    <recommendedName>
        <fullName evidence="6">Gram-positive cocci surface proteins LPxTG domain-containing protein</fullName>
    </recommendedName>
</protein>
<feature type="compositionally biased region" description="Polar residues" evidence="1">
    <location>
        <begin position="308"/>
        <end position="326"/>
    </location>
</feature>
<keyword evidence="2" id="KW-1133">Transmembrane helix</keyword>
<dbReference type="OrthoDB" id="1851279at2"/>
<evidence type="ECO:0000256" key="3">
    <source>
        <dbReference type="SAM" id="SignalP"/>
    </source>
</evidence>
<feature type="transmembrane region" description="Helical" evidence="2">
    <location>
        <begin position="336"/>
        <end position="354"/>
    </location>
</feature>
<keyword evidence="2" id="KW-0812">Transmembrane</keyword>
<evidence type="ECO:0008006" key="6">
    <source>
        <dbReference type="Google" id="ProtNLM"/>
    </source>
</evidence>
<dbReference type="Proteomes" id="UP000199158">
    <property type="component" value="Unassembled WGS sequence"/>
</dbReference>
<sequence length="357" mass="38617">MKKVLALVLAVVLAFGMTTIAIAADAKGKANNIHVDTKLLTYKDDKMVDGELNKDGTLKANATYYMLVNDADGNIDSLSDLDNYKIRTVIDEGASYIASKPAFVIKKDGDVKKAYITFKTADKFQMEGVAFEMSVNVYGKENYVIDSGKLDATVATVAKDIAYETDNAATYSVIKGQIVSFDDCEDVEMVFEDDVVFAVNASGQKDLFLRLDTEDTALEDKNPEANLSVYYFAGNNKTFRRTGTLTIPAEMIENKDGKMVAPYIYSNENGKLVALKDAKYDEDAAAFTIKTNKLGKYVVSDIELKSVDTTTPGTGSETEKPSTGSEKNPDTGANDFVGLAVALAVVSVAGIAVAKRK</sequence>
<evidence type="ECO:0000313" key="5">
    <source>
        <dbReference type="Proteomes" id="UP000199158"/>
    </source>
</evidence>
<feature type="signal peptide" evidence="3">
    <location>
        <begin position="1"/>
        <end position="23"/>
    </location>
</feature>
<name>A0A1H8B7A0_9FIRM</name>
<evidence type="ECO:0000256" key="1">
    <source>
        <dbReference type="SAM" id="MobiDB-lite"/>
    </source>
</evidence>
<dbReference type="EMBL" id="FOCG01000001">
    <property type="protein sequence ID" value="SEM78633.1"/>
    <property type="molecule type" value="Genomic_DNA"/>
</dbReference>
<reference evidence="4 5" key="1">
    <citation type="submission" date="2016-10" db="EMBL/GenBank/DDBJ databases">
        <authorList>
            <person name="de Groot N.N."/>
        </authorList>
    </citation>
    <scope>NUCLEOTIDE SEQUENCE [LARGE SCALE GENOMIC DNA]</scope>
    <source>
        <strain evidence="4 5">CGMCC 1.5070</strain>
    </source>
</reference>
<accession>A0A1H8B7A0</accession>
<dbReference type="RefSeq" id="WP_092753629.1">
    <property type="nucleotide sequence ID" value="NZ_FOCG01000001.1"/>
</dbReference>
<keyword evidence="5" id="KW-1185">Reference proteome</keyword>
<keyword evidence="3" id="KW-0732">Signal</keyword>
<evidence type="ECO:0000313" key="4">
    <source>
        <dbReference type="EMBL" id="SEM78633.1"/>
    </source>
</evidence>
<dbReference type="STRING" id="474960.SAMN05216180_1748"/>
<organism evidence="4 5">
    <name type="scientific">Hydrogenoanaerobacterium saccharovorans</name>
    <dbReference type="NCBI Taxonomy" id="474960"/>
    <lineage>
        <taxon>Bacteria</taxon>
        <taxon>Bacillati</taxon>
        <taxon>Bacillota</taxon>
        <taxon>Clostridia</taxon>
        <taxon>Eubacteriales</taxon>
        <taxon>Oscillospiraceae</taxon>
        <taxon>Hydrogenoanaerobacterium</taxon>
    </lineage>
</organism>
<evidence type="ECO:0000256" key="2">
    <source>
        <dbReference type="SAM" id="Phobius"/>
    </source>
</evidence>
<keyword evidence="2" id="KW-0472">Membrane</keyword>